<sequence length="39" mass="4101">MTDNDEVPNAERSPDAARIALALIVMFIVGMVAGIWAAA</sequence>
<organism evidence="2 3">
    <name type="scientific">Duganella violaceipulchra</name>
    <dbReference type="NCBI Taxonomy" id="2849652"/>
    <lineage>
        <taxon>Bacteria</taxon>
        <taxon>Pseudomonadati</taxon>
        <taxon>Pseudomonadota</taxon>
        <taxon>Betaproteobacteria</taxon>
        <taxon>Burkholderiales</taxon>
        <taxon>Oxalobacteraceae</taxon>
        <taxon>Telluria group</taxon>
        <taxon>Duganella</taxon>
    </lineage>
</organism>
<gene>
    <name evidence="2" type="ORF">L1274_000719</name>
</gene>
<protein>
    <submittedName>
        <fullName evidence="2">Uncharacterized protein</fullName>
    </submittedName>
</protein>
<evidence type="ECO:0000256" key="1">
    <source>
        <dbReference type="SAM" id="Phobius"/>
    </source>
</evidence>
<dbReference type="Proteomes" id="UP001162889">
    <property type="component" value="Unassembled WGS sequence"/>
</dbReference>
<keyword evidence="1" id="KW-0472">Membrane</keyword>
<comment type="caution">
    <text evidence="2">The sequence shown here is derived from an EMBL/GenBank/DDBJ whole genome shotgun (WGS) entry which is preliminary data.</text>
</comment>
<keyword evidence="1" id="KW-1133">Transmembrane helix</keyword>
<reference evidence="2" key="1">
    <citation type="submission" date="2022-03" db="EMBL/GenBank/DDBJ databases">
        <title>Genome Encyclopedia of Bacteria and Archaea VI: Functional Genomics of Type Strains.</title>
        <authorList>
            <person name="Whitman W."/>
        </authorList>
    </citation>
    <scope>NUCLEOTIDE SEQUENCE</scope>
    <source>
        <strain evidence="2">HSC-15S17</strain>
    </source>
</reference>
<dbReference type="EMBL" id="JALJZU010000001">
    <property type="protein sequence ID" value="MCP2007031.1"/>
    <property type="molecule type" value="Genomic_DNA"/>
</dbReference>
<proteinExistence type="predicted"/>
<feature type="transmembrane region" description="Helical" evidence="1">
    <location>
        <begin position="16"/>
        <end position="38"/>
    </location>
</feature>
<evidence type="ECO:0000313" key="3">
    <source>
        <dbReference type="Proteomes" id="UP001162889"/>
    </source>
</evidence>
<keyword evidence="1" id="KW-0812">Transmembrane</keyword>
<name>A0ABT1GEP4_9BURK</name>
<keyword evidence="3" id="KW-1185">Reference proteome</keyword>
<accession>A0ABT1GEP4</accession>
<evidence type="ECO:0000313" key="2">
    <source>
        <dbReference type="EMBL" id="MCP2007031.1"/>
    </source>
</evidence>